<evidence type="ECO:0000313" key="3">
    <source>
        <dbReference type="Proteomes" id="UP000078561"/>
    </source>
</evidence>
<dbReference type="SUPFAM" id="SSF52402">
    <property type="entry name" value="Adenine nucleotide alpha hydrolases-like"/>
    <property type="match status" value="1"/>
</dbReference>
<keyword evidence="3" id="KW-1185">Reference proteome</keyword>
<dbReference type="PANTHER" id="PTHR31964">
    <property type="entry name" value="ADENINE NUCLEOTIDE ALPHA HYDROLASES-LIKE SUPERFAMILY PROTEIN"/>
    <property type="match status" value="1"/>
</dbReference>
<accession>A0A168MQI9</accession>
<dbReference type="InParanoid" id="A0A168MQI9"/>
<proteinExistence type="predicted"/>
<protein>
    <recommendedName>
        <fullName evidence="1">UspA domain-containing protein</fullName>
    </recommendedName>
</protein>
<dbReference type="Gene3D" id="3.40.50.620">
    <property type="entry name" value="HUPs"/>
    <property type="match status" value="1"/>
</dbReference>
<dbReference type="AlphaFoldDB" id="A0A168MQI9"/>
<name>A0A168MQI9_ABSGL</name>
<dbReference type="CDD" id="cd23659">
    <property type="entry name" value="USP_At3g01520-like"/>
    <property type="match status" value="1"/>
</dbReference>
<feature type="domain" description="UspA" evidence="1">
    <location>
        <begin position="29"/>
        <end position="166"/>
    </location>
</feature>
<reference evidence="2" key="1">
    <citation type="submission" date="2016-04" db="EMBL/GenBank/DDBJ databases">
        <authorList>
            <person name="Evans L.H."/>
            <person name="Alamgir A."/>
            <person name="Owens N."/>
            <person name="Weber N.D."/>
            <person name="Virtaneva K."/>
            <person name="Barbian K."/>
            <person name="Babar A."/>
            <person name="Rosenke K."/>
        </authorList>
    </citation>
    <scope>NUCLEOTIDE SEQUENCE [LARGE SCALE GENOMIC DNA]</scope>
    <source>
        <strain evidence="2">CBS 101.48</strain>
    </source>
</reference>
<dbReference type="STRING" id="4829.A0A168MQI9"/>
<dbReference type="InterPro" id="IPR006016">
    <property type="entry name" value="UspA"/>
</dbReference>
<dbReference type="InterPro" id="IPR014729">
    <property type="entry name" value="Rossmann-like_a/b/a_fold"/>
</dbReference>
<dbReference type="Proteomes" id="UP000078561">
    <property type="component" value="Unassembled WGS sequence"/>
</dbReference>
<gene>
    <name evidence="2" type="primary">ABSGL_04568.1 scaffold 5475</name>
</gene>
<dbReference type="EMBL" id="LT552383">
    <property type="protein sequence ID" value="SAL98997.1"/>
    <property type="molecule type" value="Genomic_DNA"/>
</dbReference>
<dbReference type="Pfam" id="PF00582">
    <property type="entry name" value="Usp"/>
    <property type="match status" value="1"/>
</dbReference>
<dbReference type="PANTHER" id="PTHR31964:SF113">
    <property type="entry name" value="USPA DOMAIN-CONTAINING PROTEIN"/>
    <property type="match status" value="1"/>
</dbReference>
<dbReference type="OMA" id="CVHNANC"/>
<organism evidence="2">
    <name type="scientific">Absidia glauca</name>
    <name type="common">Pin mould</name>
    <dbReference type="NCBI Taxonomy" id="4829"/>
    <lineage>
        <taxon>Eukaryota</taxon>
        <taxon>Fungi</taxon>
        <taxon>Fungi incertae sedis</taxon>
        <taxon>Mucoromycota</taxon>
        <taxon>Mucoromycotina</taxon>
        <taxon>Mucoromycetes</taxon>
        <taxon>Mucorales</taxon>
        <taxon>Cunninghamellaceae</taxon>
        <taxon>Absidia</taxon>
    </lineage>
</organism>
<dbReference type="InterPro" id="IPR006015">
    <property type="entry name" value="Universal_stress_UspA"/>
</dbReference>
<dbReference type="OrthoDB" id="843225at2759"/>
<dbReference type="PRINTS" id="PR01438">
    <property type="entry name" value="UNVRSLSTRESS"/>
</dbReference>
<sequence length="184" mass="20763">MSSKTPRDELIDKFSHNSNEQGKLERVVVISIDKSSATYILEWALANFLQPHRDLVVLVNTRRIDPAVGPYVNPSGFVEEFDSQKREASVALLKEHIQVLREKNVACQAIALIGDPKEEIIRKVKQIRADVLLMGSRNLGTVKRAFLGSVSDYCVHHCPCAIVIARPNEDELEKGTRRRSIFSR</sequence>
<evidence type="ECO:0000259" key="1">
    <source>
        <dbReference type="Pfam" id="PF00582"/>
    </source>
</evidence>
<evidence type="ECO:0000313" key="2">
    <source>
        <dbReference type="EMBL" id="SAL98997.1"/>
    </source>
</evidence>